<accession>A0A1F5WYH4</accession>
<dbReference type="AlphaFoldDB" id="A0A1F5WYH4"/>
<dbReference type="STRING" id="1798351.A2930_01815"/>
<protein>
    <recommendedName>
        <fullName evidence="3">Addiction module toxin RelE</fullName>
    </recommendedName>
</protein>
<evidence type="ECO:0008006" key="3">
    <source>
        <dbReference type="Google" id="ProtNLM"/>
    </source>
</evidence>
<name>A0A1F5WYH4_9BACT</name>
<evidence type="ECO:0000313" key="2">
    <source>
        <dbReference type="Proteomes" id="UP000178114"/>
    </source>
</evidence>
<comment type="caution">
    <text evidence="1">The sequence shown here is derived from an EMBL/GenBank/DDBJ whole genome shotgun (WGS) entry which is preliminary data.</text>
</comment>
<dbReference type="Proteomes" id="UP000178114">
    <property type="component" value="Unassembled WGS sequence"/>
</dbReference>
<proteinExistence type="predicted"/>
<organism evidence="1 2">
    <name type="scientific">Candidatus Giovannonibacteria bacterium RIFCSPLOWO2_01_FULL_45_34</name>
    <dbReference type="NCBI Taxonomy" id="1798351"/>
    <lineage>
        <taxon>Bacteria</taxon>
        <taxon>Candidatus Giovannoniibacteriota</taxon>
    </lineage>
</organism>
<gene>
    <name evidence="1" type="ORF">A2930_01815</name>
</gene>
<dbReference type="Gene3D" id="3.30.2310.20">
    <property type="entry name" value="RelE-like"/>
    <property type="match status" value="1"/>
</dbReference>
<dbReference type="SUPFAM" id="SSF143011">
    <property type="entry name" value="RelE-like"/>
    <property type="match status" value="1"/>
</dbReference>
<dbReference type="InterPro" id="IPR035093">
    <property type="entry name" value="RelE/ParE_toxin_dom_sf"/>
</dbReference>
<sequence length="89" mass="10560">MNWQVGFSFRTEKFLIKNHLPREKVFVLVKNAILKFNGEDINIDLKKLKGKWAGFFRIRKGDMRIIVSFDFDKFSVFVDVVDWRGGAYK</sequence>
<dbReference type="EMBL" id="MFID01000031">
    <property type="protein sequence ID" value="OGF80687.1"/>
    <property type="molecule type" value="Genomic_DNA"/>
</dbReference>
<evidence type="ECO:0000313" key="1">
    <source>
        <dbReference type="EMBL" id="OGF80687.1"/>
    </source>
</evidence>
<reference evidence="1 2" key="1">
    <citation type="journal article" date="2016" name="Nat. Commun.">
        <title>Thousands of microbial genomes shed light on interconnected biogeochemical processes in an aquifer system.</title>
        <authorList>
            <person name="Anantharaman K."/>
            <person name="Brown C.T."/>
            <person name="Hug L.A."/>
            <person name="Sharon I."/>
            <person name="Castelle C.J."/>
            <person name="Probst A.J."/>
            <person name="Thomas B.C."/>
            <person name="Singh A."/>
            <person name="Wilkins M.J."/>
            <person name="Karaoz U."/>
            <person name="Brodie E.L."/>
            <person name="Williams K.H."/>
            <person name="Hubbard S.S."/>
            <person name="Banfield J.F."/>
        </authorList>
    </citation>
    <scope>NUCLEOTIDE SEQUENCE [LARGE SCALE GENOMIC DNA]</scope>
</reference>